<evidence type="ECO:0000256" key="4">
    <source>
        <dbReference type="ARBA" id="ARBA00022801"/>
    </source>
</evidence>
<organism evidence="6 7">
    <name type="scientific">Circinella minor</name>
    <dbReference type="NCBI Taxonomy" id="1195481"/>
    <lineage>
        <taxon>Eukaryota</taxon>
        <taxon>Fungi</taxon>
        <taxon>Fungi incertae sedis</taxon>
        <taxon>Mucoromycota</taxon>
        <taxon>Mucoromycotina</taxon>
        <taxon>Mucoromycetes</taxon>
        <taxon>Mucorales</taxon>
        <taxon>Lichtheimiaceae</taxon>
        <taxon>Circinella</taxon>
    </lineage>
</organism>
<dbReference type="GO" id="GO:0004190">
    <property type="term" value="F:aspartic-type endopeptidase activity"/>
    <property type="evidence" value="ECO:0007669"/>
    <property type="project" value="UniProtKB-KW"/>
</dbReference>
<feature type="compositionally biased region" description="Basic and acidic residues" evidence="5">
    <location>
        <begin position="293"/>
        <end position="306"/>
    </location>
</feature>
<keyword evidence="4" id="KW-0378">Hydrolase</keyword>
<feature type="compositionally biased region" description="Polar residues" evidence="5">
    <location>
        <begin position="756"/>
        <end position="774"/>
    </location>
</feature>
<dbReference type="OrthoDB" id="2275032at2759"/>
<feature type="compositionally biased region" description="Basic residues" evidence="5">
    <location>
        <begin position="550"/>
        <end position="559"/>
    </location>
</feature>
<evidence type="ECO:0000256" key="3">
    <source>
        <dbReference type="ARBA" id="ARBA00022750"/>
    </source>
</evidence>
<keyword evidence="7" id="KW-1185">Reference proteome</keyword>
<feature type="compositionally biased region" description="Low complexity" evidence="5">
    <location>
        <begin position="782"/>
        <end position="801"/>
    </location>
</feature>
<evidence type="ECO:0008006" key="8">
    <source>
        <dbReference type="Google" id="ProtNLM"/>
    </source>
</evidence>
<dbReference type="Pfam" id="PF13975">
    <property type="entry name" value="gag-asp_proteas"/>
    <property type="match status" value="1"/>
</dbReference>
<evidence type="ECO:0000256" key="2">
    <source>
        <dbReference type="ARBA" id="ARBA00022670"/>
    </source>
</evidence>
<reference evidence="6 7" key="1">
    <citation type="submission" date="2020-12" db="EMBL/GenBank/DDBJ databases">
        <title>Metabolic potential, ecology and presence of endohyphal bacteria is reflected in genomic diversity of Mucoromycotina.</title>
        <authorList>
            <person name="Muszewska A."/>
            <person name="Okrasinska A."/>
            <person name="Steczkiewicz K."/>
            <person name="Drgas O."/>
            <person name="Orlowska M."/>
            <person name="Perlinska-Lenart U."/>
            <person name="Aleksandrzak-Piekarczyk T."/>
            <person name="Szatraj K."/>
            <person name="Zielenkiewicz U."/>
            <person name="Pilsyk S."/>
            <person name="Malc E."/>
            <person name="Mieczkowski P."/>
            <person name="Kruszewska J.S."/>
            <person name="Biernat P."/>
            <person name="Pawlowska J."/>
        </authorList>
    </citation>
    <scope>NUCLEOTIDE SEQUENCE [LARGE SCALE GENOMIC DNA]</scope>
    <source>
        <strain evidence="6 7">CBS 142.35</strain>
    </source>
</reference>
<dbReference type="Proteomes" id="UP000646827">
    <property type="component" value="Unassembled WGS sequence"/>
</dbReference>
<dbReference type="AlphaFoldDB" id="A0A8H7VGK6"/>
<name>A0A8H7VGK6_9FUNG</name>
<evidence type="ECO:0000256" key="1">
    <source>
        <dbReference type="ARBA" id="ARBA00009136"/>
    </source>
</evidence>
<sequence>MNTSSSMHAPHNTDINVGSSFSPVLAHGTDALSYKLRLIDFSGYEGEDFCHFRDTLESYFKEIRNNPPIGTKYGKLISRLEQEYVTADVIEYYKDAFEQIVQGDDEPPRMFLGRIQQAADLANLSGAEAEALIEAKFKSGLLPRVKRYCYLLGAKTFNDYKQFAYEYWRGQHGTTLYSQDNPFILQNAEDRIPTSWIYKNNPSKEKINQARTKAFHPPNLNVDSGSNSPSIDTLTKQMQKHELFHLEGMLRRLIQEETRKLNEPRYRYNDNHYHRNQYRNNNNNYRPYNNNARHHEENDCDYEPKYNQRPQRYNREENNYPRNCQEYNNIWAYRDNHENKNVPPSRPNSPSATIAFLESDDFEDNIANQIKPDYFDNGYLSEYQSKYSDEELYAIPQLSSINHQQAKNIKQKQATNQATNHMPNLVQEQPITNKALPANNQSTDSNSRPNQATSGITSAFGQTAFSNQQTPSWEPTNTIQPPAGNQWTQLRNTLDDMDLDLPSEKAENKNYSPFPPKILPHSKIVEKQVEGRKPVNQKKTLSQENDLKKSQKGKSVRRNKKILSTHKIVKKELYDVSADILNRNADITFAQLLKLVPSMRRQFSSICKTARSLTVLDEETAPSLSTTALYTNFVINSHHVNSLLDTGASKSCISKKLAQTLGLKINKPSTAVFMLGNGDRHASLGIISSVQLQPNGTEPVPIALEVLPTTPIDLIIGNNWLKKAKATIEYQTKTMWIHHDDTRAIPIRYEKQTDNSIPWFNNTGKPNISSSSEPYTGKEMVSSDNESLSEYSSSTENNTDEMLTNES</sequence>
<dbReference type="CDD" id="cd00303">
    <property type="entry name" value="retropepsin_like"/>
    <property type="match status" value="1"/>
</dbReference>
<feature type="compositionally biased region" description="Low complexity" evidence="5">
    <location>
        <begin position="278"/>
        <end position="291"/>
    </location>
</feature>
<keyword evidence="3" id="KW-0064">Aspartyl protease</keyword>
<evidence type="ECO:0000256" key="5">
    <source>
        <dbReference type="SAM" id="MobiDB-lite"/>
    </source>
</evidence>
<dbReference type="PANTHER" id="PTHR12917">
    <property type="entry name" value="ASPARTYL PROTEASE DDI-RELATED"/>
    <property type="match status" value="1"/>
</dbReference>
<comment type="similarity">
    <text evidence="1">Belongs to the DDI1 family.</text>
</comment>
<feature type="region of interest" description="Disordered" evidence="5">
    <location>
        <begin position="756"/>
        <end position="807"/>
    </location>
</feature>
<dbReference type="InterPro" id="IPR021109">
    <property type="entry name" value="Peptidase_aspartic_dom_sf"/>
</dbReference>
<evidence type="ECO:0000313" key="7">
    <source>
        <dbReference type="Proteomes" id="UP000646827"/>
    </source>
</evidence>
<gene>
    <name evidence="6" type="ORF">INT45_013356</name>
</gene>
<dbReference type="EMBL" id="JAEPRB010000491">
    <property type="protein sequence ID" value="KAG2215693.1"/>
    <property type="molecule type" value="Genomic_DNA"/>
</dbReference>
<dbReference type="Gene3D" id="2.40.70.10">
    <property type="entry name" value="Acid Proteases"/>
    <property type="match status" value="1"/>
</dbReference>
<feature type="region of interest" description="Disordered" evidence="5">
    <location>
        <begin position="528"/>
        <end position="559"/>
    </location>
</feature>
<proteinExistence type="inferred from homology"/>
<dbReference type="SUPFAM" id="SSF50630">
    <property type="entry name" value="Acid proteases"/>
    <property type="match status" value="1"/>
</dbReference>
<keyword evidence="2" id="KW-0645">Protease</keyword>
<feature type="region of interest" description="Disordered" evidence="5">
    <location>
        <begin position="265"/>
        <end position="307"/>
    </location>
</feature>
<evidence type="ECO:0000313" key="6">
    <source>
        <dbReference type="EMBL" id="KAG2215693.1"/>
    </source>
</evidence>
<comment type="caution">
    <text evidence="6">The sequence shown here is derived from an EMBL/GenBank/DDBJ whole genome shotgun (WGS) entry which is preliminary data.</text>
</comment>
<protein>
    <recommendedName>
        <fullName evidence="8">Peptidase A2 domain-containing protein</fullName>
    </recommendedName>
</protein>
<dbReference type="PANTHER" id="PTHR12917:SF1">
    <property type="entry name" value="AT13091P"/>
    <property type="match status" value="1"/>
</dbReference>
<dbReference type="GO" id="GO:0006508">
    <property type="term" value="P:proteolysis"/>
    <property type="evidence" value="ECO:0007669"/>
    <property type="project" value="UniProtKB-KW"/>
</dbReference>
<accession>A0A8H7VGK6</accession>